<comment type="similarity">
    <text evidence="2">Belongs to the 'GDSL' lipolytic enzyme family.</text>
</comment>
<protein>
    <recommendedName>
        <fullName evidence="10">SGNH hydrolase-type esterase domain-containing protein</fullName>
    </recommendedName>
</protein>
<dbReference type="eggNOG" id="KOG0017">
    <property type="taxonomic scope" value="Eukaryota"/>
</dbReference>
<evidence type="ECO:0008006" key="10">
    <source>
        <dbReference type="Google" id="ProtNLM"/>
    </source>
</evidence>
<dbReference type="Proteomes" id="UP000029120">
    <property type="component" value="Unassembled WGS sequence"/>
</dbReference>
<dbReference type="PANTHER" id="PTHR45650">
    <property type="entry name" value="GDSL-LIKE LIPASE/ACYLHYDROLASE-RELATED"/>
    <property type="match status" value="1"/>
</dbReference>
<evidence type="ECO:0000313" key="9">
    <source>
        <dbReference type="Proteomes" id="UP000029120"/>
    </source>
</evidence>
<keyword evidence="9" id="KW-1185">Reference proteome</keyword>
<dbReference type="GO" id="GO:0005576">
    <property type="term" value="C:extracellular region"/>
    <property type="evidence" value="ECO:0007669"/>
    <property type="project" value="UniProtKB-SubCell"/>
</dbReference>
<dbReference type="Gramene" id="KFK22030">
    <property type="protein sequence ID" value="KFK22030"/>
    <property type="gene ID" value="AALP_AAs58919U000200"/>
</dbReference>
<gene>
    <name evidence="8" type="ORF">AALP_AAs58919U000200</name>
</gene>
<accession>A0A087FWM8</accession>
<evidence type="ECO:0000256" key="4">
    <source>
        <dbReference type="ARBA" id="ARBA00022729"/>
    </source>
</evidence>
<keyword evidence="7" id="KW-0443">Lipid metabolism</keyword>
<evidence type="ECO:0000313" key="8">
    <source>
        <dbReference type="EMBL" id="KFK22030.1"/>
    </source>
</evidence>
<keyword evidence="6" id="KW-0442">Lipid degradation</keyword>
<dbReference type="InterPro" id="IPR051238">
    <property type="entry name" value="GDSL_esterase/lipase"/>
</dbReference>
<evidence type="ECO:0000256" key="7">
    <source>
        <dbReference type="ARBA" id="ARBA00023098"/>
    </source>
</evidence>
<keyword evidence="4" id="KW-0732">Signal</keyword>
<reference evidence="9" key="1">
    <citation type="journal article" date="2015" name="Nat. Plants">
        <title>Genome expansion of Arabis alpina linked with retrotransposition and reduced symmetric DNA methylation.</title>
        <authorList>
            <person name="Willing E.M."/>
            <person name="Rawat V."/>
            <person name="Mandakova T."/>
            <person name="Maumus F."/>
            <person name="James G.V."/>
            <person name="Nordstroem K.J."/>
            <person name="Becker C."/>
            <person name="Warthmann N."/>
            <person name="Chica C."/>
            <person name="Szarzynska B."/>
            <person name="Zytnicki M."/>
            <person name="Albani M.C."/>
            <person name="Kiefer C."/>
            <person name="Bergonzi S."/>
            <person name="Castaings L."/>
            <person name="Mateos J.L."/>
            <person name="Berns M.C."/>
            <person name="Bujdoso N."/>
            <person name="Piofczyk T."/>
            <person name="de Lorenzo L."/>
            <person name="Barrero-Sicilia C."/>
            <person name="Mateos I."/>
            <person name="Piednoel M."/>
            <person name="Hagmann J."/>
            <person name="Chen-Min-Tao R."/>
            <person name="Iglesias-Fernandez R."/>
            <person name="Schuster S.C."/>
            <person name="Alonso-Blanco C."/>
            <person name="Roudier F."/>
            <person name="Carbonero P."/>
            <person name="Paz-Ares J."/>
            <person name="Davis S.J."/>
            <person name="Pecinka A."/>
            <person name="Quesneville H."/>
            <person name="Colot V."/>
            <person name="Lysak M.A."/>
            <person name="Weigel D."/>
            <person name="Coupland G."/>
            <person name="Schneeberger K."/>
        </authorList>
    </citation>
    <scope>NUCLEOTIDE SEQUENCE [LARGE SCALE GENOMIC DNA]</scope>
    <source>
        <strain evidence="9">cv. Pajares</strain>
    </source>
</reference>
<dbReference type="Gene3D" id="3.40.50.1110">
    <property type="entry name" value="SGNH hydrolase"/>
    <property type="match status" value="1"/>
</dbReference>
<dbReference type="GO" id="GO:0016042">
    <property type="term" value="P:lipid catabolic process"/>
    <property type="evidence" value="ECO:0007669"/>
    <property type="project" value="UniProtKB-KW"/>
</dbReference>
<dbReference type="EMBL" id="KL993282">
    <property type="protein sequence ID" value="KFK22030.1"/>
    <property type="molecule type" value="Genomic_DNA"/>
</dbReference>
<keyword evidence="3" id="KW-0964">Secreted</keyword>
<sequence length="243" mass="26889">MLVLTRTIESRAAKVKISAQETTPGHAASSCLLASSMTSKPRRGEDILRGENYASAAAGIREETGRQLGGRITFAGQVANHVNTVSQVVNILRDENEAANYLSKCIYSIGLGSNDYLNNYFMPLYYSTGSQYSPDSFANDLINRYTEQLRIMYRNGARKFALIVIGAIGCSLNELAQNSRDGRTCDERINSANRIFNSKLVSLVDRFNQNTPDAKFTYINAYGIFQDMVTNPSRYGFRVTNAG</sequence>
<dbReference type="AlphaFoldDB" id="A0A087FWM8"/>
<evidence type="ECO:0000256" key="5">
    <source>
        <dbReference type="ARBA" id="ARBA00022801"/>
    </source>
</evidence>
<evidence type="ECO:0000256" key="1">
    <source>
        <dbReference type="ARBA" id="ARBA00004613"/>
    </source>
</evidence>
<evidence type="ECO:0000256" key="2">
    <source>
        <dbReference type="ARBA" id="ARBA00008668"/>
    </source>
</evidence>
<organism evidence="8 9">
    <name type="scientific">Arabis alpina</name>
    <name type="common">Alpine rock-cress</name>
    <dbReference type="NCBI Taxonomy" id="50452"/>
    <lineage>
        <taxon>Eukaryota</taxon>
        <taxon>Viridiplantae</taxon>
        <taxon>Streptophyta</taxon>
        <taxon>Embryophyta</taxon>
        <taxon>Tracheophyta</taxon>
        <taxon>Spermatophyta</taxon>
        <taxon>Magnoliopsida</taxon>
        <taxon>eudicotyledons</taxon>
        <taxon>Gunneridae</taxon>
        <taxon>Pentapetalae</taxon>
        <taxon>rosids</taxon>
        <taxon>malvids</taxon>
        <taxon>Brassicales</taxon>
        <taxon>Brassicaceae</taxon>
        <taxon>Arabideae</taxon>
        <taxon>Arabis</taxon>
    </lineage>
</organism>
<dbReference type="GO" id="GO:0016788">
    <property type="term" value="F:hydrolase activity, acting on ester bonds"/>
    <property type="evidence" value="ECO:0007669"/>
    <property type="project" value="InterPro"/>
</dbReference>
<dbReference type="PANTHER" id="PTHR45650:SF20">
    <property type="entry name" value="GENOME ASSEMBLY, CHROMOSOME: A03"/>
    <property type="match status" value="1"/>
</dbReference>
<dbReference type="InterPro" id="IPR001087">
    <property type="entry name" value="GDSL"/>
</dbReference>
<name>A0A087FWM8_ARAAL</name>
<dbReference type="OrthoDB" id="1600564at2759"/>
<proteinExistence type="inferred from homology"/>
<dbReference type="InterPro" id="IPR036514">
    <property type="entry name" value="SGNH_hydro_sf"/>
</dbReference>
<evidence type="ECO:0000256" key="3">
    <source>
        <dbReference type="ARBA" id="ARBA00022525"/>
    </source>
</evidence>
<evidence type="ECO:0000256" key="6">
    <source>
        <dbReference type="ARBA" id="ARBA00022963"/>
    </source>
</evidence>
<dbReference type="OMA" id="YLLIGWC"/>
<comment type="subcellular location">
    <subcellularLocation>
        <location evidence="1">Secreted</location>
    </subcellularLocation>
</comment>
<keyword evidence="5" id="KW-0378">Hydrolase</keyword>
<dbReference type="Pfam" id="PF00657">
    <property type="entry name" value="Lipase_GDSL"/>
    <property type="match status" value="1"/>
</dbReference>